<keyword evidence="3" id="KW-0158">Chromosome</keyword>
<dbReference type="GO" id="GO:0042054">
    <property type="term" value="F:histone methyltransferase activity"/>
    <property type="evidence" value="ECO:0007669"/>
    <property type="project" value="InterPro"/>
</dbReference>
<organism evidence="12 13">
    <name type="scientific">Babesia divergens</name>
    <dbReference type="NCBI Taxonomy" id="32595"/>
    <lineage>
        <taxon>Eukaryota</taxon>
        <taxon>Sar</taxon>
        <taxon>Alveolata</taxon>
        <taxon>Apicomplexa</taxon>
        <taxon>Aconoidasida</taxon>
        <taxon>Piroplasmida</taxon>
        <taxon>Babesiidae</taxon>
        <taxon>Babesia</taxon>
    </lineage>
</organism>
<evidence type="ECO:0000259" key="9">
    <source>
        <dbReference type="PROSITE" id="PS50280"/>
    </source>
</evidence>
<dbReference type="GO" id="GO:0005634">
    <property type="term" value="C:nucleus"/>
    <property type="evidence" value="ECO:0007669"/>
    <property type="project" value="UniProtKB-SubCell"/>
</dbReference>
<evidence type="ECO:0000256" key="4">
    <source>
        <dbReference type="ARBA" id="ARBA00022603"/>
    </source>
</evidence>
<dbReference type="GO" id="GO:0005694">
    <property type="term" value="C:chromosome"/>
    <property type="evidence" value="ECO:0007669"/>
    <property type="project" value="UniProtKB-SubCell"/>
</dbReference>
<evidence type="ECO:0000256" key="8">
    <source>
        <dbReference type="SAM" id="MobiDB-lite"/>
    </source>
</evidence>
<evidence type="ECO:0000256" key="2">
    <source>
        <dbReference type="ARBA" id="ARBA00004286"/>
    </source>
</evidence>
<keyword evidence="5" id="KW-0808">Transferase</keyword>
<dbReference type="InterPro" id="IPR046341">
    <property type="entry name" value="SET_dom_sf"/>
</dbReference>
<keyword evidence="7" id="KW-0539">Nucleus</keyword>
<feature type="domain" description="SET" evidence="9">
    <location>
        <begin position="896"/>
        <end position="1018"/>
    </location>
</feature>
<feature type="region of interest" description="Disordered" evidence="8">
    <location>
        <begin position="185"/>
        <end position="253"/>
    </location>
</feature>
<accession>A0AAD9LEY9</accession>
<dbReference type="PANTHER" id="PTHR22884">
    <property type="entry name" value="SET DOMAIN PROTEINS"/>
    <property type="match status" value="1"/>
</dbReference>
<comment type="subcellular location">
    <subcellularLocation>
        <location evidence="2">Chromosome</location>
    </subcellularLocation>
    <subcellularLocation>
        <location evidence="1">Nucleus</location>
    </subcellularLocation>
</comment>
<gene>
    <name evidence="12" type="ORF">X943_002427</name>
</gene>
<protein>
    <submittedName>
        <fullName evidence="12">SET domain containing protein</fullName>
    </submittedName>
</protein>
<comment type="caution">
    <text evidence="12">The sequence shown here is derived from an EMBL/GenBank/DDBJ whole genome shotgun (WGS) entry which is preliminary data.</text>
</comment>
<dbReference type="PROSITE" id="PS51215">
    <property type="entry name" value="AWS"/>
    <property type="match status" value="1"/>
</dbReference>
<dbReference type="Proteomes" id="UP001195914">
    <property type="component" value="Unassembled WGS sequence"/>
</dbReference>
<evidence type="ECO:0000313" key="12">
    <source>
        <dbReference type="EMBL" id="KAK1933157.1"/>
    </source>
</evidence>
<feature type="domain" description="AWS" evidence="11">
    <location>
        <begin position="849"/>
        <end position="894"/>
    </location>
</feature>
<reference evidence="12" key="2">
    <citation type="submission" date="2021-05" db="EMBL/GenBank/DDBJ databases">
        <authorList>
            <person name="Pain A."/>
        </authorList>
    </citation>
    <scope>NUCLEOTIDE SEQUENCE</scope>
    <source>
        <strain evidence="12">1802A</strain>
    </source>
</reference>
<evidence type="ECO:0000256" key="3">
    <source>
        <dbReference type="ARBA" id="ARBA00022454"/>
    </source>
</evidence>
<evidence type="ECO:0000256" key="5">
    <source>
        <dbReference type="ARBA" id="ARBA00022679"/>
    </source>
</evidence>
<dbReference type="InterPro" id="IPR003616">
    <property type="entry name" value="Post-SET_dom"/>
</dbReference>
<dbReference type="EMBL" id="JAHBMH010000073">
    <property type="protein sequence ID" value="KAK1933157.1"/>
    <property type="molecule type" value="Genomic_DNA"/>
</dbReference>
<dbReference type="Pfam" id="PF00856">
    <property type="entry name" value="SET"/>
    <property type="match status" value="1"/>
</dbReference>
<feature type="compositionally biased region" description="Basic residues" evidence="8">
    <location>
        <begin position="215"/>
        <end position="229"/>
    </location>
</feature>
<keyword evidence="4" id="KW-0489">Methyltransferase</keyword>
<evidence type="ECO:0000259" key="10">
    <source>
        <dbReference type="PROSITE" id="PS50868"/>
    </source>
</evidence>
<evidence type="ECO:0000313" key="13">
    <source>
        <dbReference type="Proteomes" id="UP001195914"/>
    </source>
</evidence>
<evidence type="ECO:0000256" key="7">
    <source>
        <dbReference type="ARBA" id="ARBA00023242"/>
    </source>
</evidence>
<evidence type="ECO:0000256" key="1">
    <source>
        <dbReference type="ARBA" id="ARBA00004123"/>
    </source>
</evidence>
<dbReference type="PROSITE" id="PS50280">
    <property type="entry name" value="SET"/>
    <property type="match status" value="1"/>
</dbReference>
<feature type="compositionally biased region" description="Basic and acidic residues" evidence="8">
    <location>
        <begin position="230"/>
        <end position="253"/>
    </location>
</feature>
<sequence>MTRMKVEKSRSVIARVRAAIADSVPAEFMPLKEDIESYLISSGLDPKLVEQVLVKFPELLSDGPESDLILEPKSRRPYTRRKKLPQVVDEDDATPANSDIMLSQDDEISNVTESDVLSHGVIPRGNDTGLSQDSDGFVIPSLPTGFTTLSAAEKQCDIPESEVSSVFQDPTSIGAIAAELPCPSGATDSVATEGVSGKLNAPTSTADVPDSPKGTRGKKRGSGRPRSRHSSRDTNDVGSKDTHDTRKPRVYESHKSGKKLVWPLFCWICREPMNRCKSYVVCTSICKRAFHVNCEGLKSSKLRFPLKPEEVGCHTVAAVEGAKSDVGVSGSIETSSGLYNNTLISNTMVNTDELDRASKVTSAGAGDHVVNDTVSQDSVDVSETGRNSNMLSTSEPTTTGCEESARSFTDCTNLAQDAATAIPSSTGSTRITPNCVARECSFCLNSYSACSNCHKFVPLKQLARCAVKGCTSFYCYPHCLGRVRLVVPDRSVIDIHNAVYGNAARLLDDCNRPIFICHAHTCWSCYDCNRYSYVWESIWRVEAYRNPDDYMAKAWRNLRSSCRGKVETSHFAKGKRIPRPPTYPDMRCYKSFLQYRRLNLYGCLNSGNMESLYPLSDDEERATFHKVTTNVLLRCIRCDRTWCTSCLHPDVHVLPHSAKQIVCQDCIHLQVAQCVTFTSTALNNQRNMAQREIFEPRLEIESNHPQSVFRQIAAYLDEQHSMRSKIAMAPTFLDQELFIPEPDLPMAPPPRRKFTRAASQHQDLSPATGKRRVFKGAKRNVYNTNTLLQRHQNIKTIAKQRVDNMRSKEFSMMVKDCDEFTILRLCNDFRYQSSNIITDDSLRTIAGPTTSQRCTCVRVCDQQCANVMRHTECNNSNCAFMGRDCGNRRFKHLGMPKLRLQHLDGKGVGAFATDTIERNELVCEYVGELITQAEFQRCVGSWSFAELDNENRGHWYIMKVHKDAYIDSTNVGNVARFINHSCDPNCSSIPYSVNGAFRMGVFALRRIEKGEEVTYNYGFTSRGVGVGFKCLCGSKNCRGIVGVQPDMSSESLAMIESLKHAGSEIDTLSQLTCDMMSLYISKDDNCMKQRPSPIDILNGMLTAGDLYRHEQLQNRLKLTAESRIAPDLSLPINPIGAVLADNIYVNQSLLNYVKMLVLGGRTIKEWDMANTKEFAATIPWGIIALENNKISKSRALESSCAFPDFYERGKRFIQTVCMVSSRQSAGDKGSENLQEVLDLTWGSTEPCFACGGYGDCKYCDHCGDVLHDDNACGDFYVTQEGLSLCSVCQNSDHRYEWLTARDIDRERMAMQLWGLRMERSYIQSRETFRSLLLQKRPSHVTDAESKEQQPQIYLRPETLLCPQKDLERFSKSPLTFYDRQVKYQSLCQTAIKNYTCFW</sequence>
<feature type="domain" description="Post-SET" evidence="10">
    <location>
        <begin position="1026"/>
        <end position="1042"/>
    </location>
</feature>
<dbReference type="SUPFAM" id="SSF57903">
    <property type="entry name" value="FYVE/PHD zinc finger"/>
    <property type="match status" value="1"/>
</dbReference>
<dbReference type="SUPFAM" id="SSF82199">
    <property type="entry name" value="SET domain"/>
    <property type="match status" value="1"/>
</dbReference>
<feature type="region of interest" description="Disordered" evidence="8">
    <location>
        <begin position="379"/>
        <end position="400"/>
    </location>
</feature>
<proteinExistence type="predicted"/>
<reference evidence="12" key="1">
    <citation type="journal article" date="2014" name="Nucleic Acids Res.">
        <title>The evolutionary dynamics of variant antigen genes in Babesia reveal a history of genomic innovation underlying host-parasite interaction.</title>
        <authorList>
            <person name="Jackson A.P."/>
            <person name="Otto T.D."/>
            <person name="Darby A."/>
            <person name="Ramaprasad A."/>
            <person name="Xia D."/>
            <person name="Echaide I.E."/>
            <person name="Farber M."/>
            <person name="Gahlot S."/>
            <person name="Gamble J."/>
            <person name="Gupta D."/>
            <person name="Gupta Y."/>
            <person name="Jackson L."/>
            <person name="Malandrin L."/>
            <person name="Malas T.B."/>
            <person name="Moussa E."/>
            <person name="Nair M."/>
            <person name="Reid A.J."/>
            <person name="Sanders M."/>
            <person name="Sharma J."/>
            <person name="Tracey A."/>
            <person name="Quail M.A."/>
            <person name="Weir W."/>
            <person name="Wastling J.M."/>
            <person name="Hall N."/>
            <person name="Willadsen P."/>
            <person name="Lingelbach K."/>
            <person name="Shiels B."/>
            <person name="Tait A."/>
            <person name="Berriman M."/>
            <person name="Allred D.R."/>
            <person name="Pain A."/>
        </authorList>
    </citation>
    <scope>NUCLEOTIDE SEQUENCE</scope>
    <source>
        <strain evidence="12">1802A</strain>
    </source>
</reference>
<dbReference type="InterPro" id="IPR001214">
    <property type="entry name" value="SET_dom"/>
</dbReference>
<dbReference type="InterPro" id="IPR006560">
    <property type="entry name" value="AWS_dom"/>
</dbReference>
<keyword evidence="13" id="KW-1185">Reference proteome</keyword>
<dbReference type="GO" id="GO:0032259">
    <property type="term" value="P:methylation"/>
    <property type="evidence" value="ECO:0007669"/>
    <property type="project" value="UniProtKB-KW"/>
</dbReference>
<evidence type="ECO:0000256" key="6">
    <source>
        <dbReference type="ARBA" id="ARBA00022691"/>
    </source>
</evidence>
<dbReference type="SMART" id="SM00317">
    <property type="entry name" value="SET"/>
    <property type="match status" value="1"/>
</dbReference>
<dbReference type="Gene3D" id="2.170.270.10">
    <property type="entry name" value="SET domain"/>
    <property type="match status" value="1"/>
</dbReference>
<dbReference type="InterPro" id="IPR011011">
    <property type="entry name" value="Znf_FYVE_PHD"/>
</dbReference>
<name>A0AAD9LEY9_BABDI</name>
<keyword evidence="6" id="KW-0949">S-adenosyl-L-methionine</keyword>
<evidence type="ECO:0000259" key="11">
    <source>
        <dbReference type="PROSITE" id="PS51215"/>
    </source>
</evidence>
<dbReference type="PROSITE" id="PS50868">
    <property type="entry name" value="POST_SET"/>
    <property type="match status" value="1"/>
</dbReference>
<dbReference type="InterPro" id="IPR050777">
    <property type="entry name" value="SET2_Histone-Lys_MeTrsfase"/>
</dbReference>